<evidence type="ECO:0000256" key="1">
    <source>
        <dbReference type="SAM" id="Phobius"/>
    </source>
</evidence>
<name>A0ABR7N7K7_9FIRM</name>
<keyword evidence="1" id="KW-0472">Membrane</keyword>
<feature type="transmembrane region" description="Helical" evidence="1">
    <location>
        <begin position="188"/>
        <end position="205"/>
    </location>
</feature>
<proteinExistence type="predicted"/>
<reference evidence="2 3" key="1">
    <citation type="submission" date="2020-08" db="EMBL/GenBank/DDBJ databases">
        <title>Genome public.</title>
        <authorList>
            <person name="Liu C."/>
            <person name="Sun Q."/>
        </authorList>
    </citation>
    <scope>NUCLEOTIDE SEQUENCE [LARGE SCALE GENOMIC DNA]</scope>
    <source>
        <strain evidence="2 3">NSJ-46</strain>
    </source>
</reference>
<gene>
    <name evidence="2" type="ORF">H8716_04560</name>
</gene>
<dbReference type="RefSeq" id="WP_249307343.1">
    <property type="nucleotide sequence ID" value="NZ_JACRSZ010000003.1"/>
</dbReference>
<keyword evidence="2" id="KW-0378">Hydrolase</keyword>
<accession>A0ABR7N7K7</accession>
<feature type="transmembrane region" description="Helical" evidence="1">
    <location>
        <begin position="29"/>
        <end position="53"/>
    </location>
</feature>
<feature type="transmembrane region" description="Helical" evidence="1">
    <location>
        <begin position="6"/>
        <end position="22"/>
    </location>
</feature>
<evidence type="ECO:0000313" key="2">
    <source>
        <dbReference type="EMBL" id="MBC8572361.1"/>
    </source>
</evidence>
<protein>
    <submittedName>
        <fullName evidence="2">PrsW family intramembrane metalloprotease</fullName>
    </submittedName>
</protein>
<keyword evidence="2" id="KW-0645">Protease</keyword>
<dbReference type="Pfam" id="PF13367">
    <property type="entry name" value="PrsW-protease"/>
    <property type="match status" value="1"/>
</dbReference>
<sequence>MSCLENILVCIGVPFLLALLFVKGKQREYISFILCGMVMCLLASYVTSFFMAVYGANTLVTAVEITPVCEEVLKFLPFLLWLFIFEPEEEDIVMAAILIAVGFATFENICYLTENGAANFNFLFLRGIAAGAMHLCGGIASGLGLAFVFQRSWLRLIGIAGIMGFCVVFHGIYNLLVTAGGSWQRCGYLFPILCITVIFFARQLMKKHTI</sequence>
<dbReference type="EMBL" id="JACRSZ010000003">
    <property type="protein sequence ID" value="MBC8572361.1"/>
    <property type="molecule type" value="Genomic_DNA"/>
</dbReference>
<keyword evidence="1" id="KW-0812">Transmembrane</keyword>
<dbReference type="PANTHER" id="PTHR36844:SF1">
    <property type="entry name" value="PROTEASE PRSW"/>
    <property type="match status" value="1"/>
</dbReference>
<keyword evidence="3" id="KW-1185">Reference proteome</keyword>
<feature type="transmembrane region" description="Helical" evidence="1">
    <location>
        <begin position="123"/>
        <end position="149"/>
    </location>
</feature>
<comment type="caution">
    <text evidence="2">The sequence shown here is derived from an EMBL/GenBank/DDBJ whole genome shotgun (WGS) entry which is preliminary data.</text>
</comment>
<keyword evidence="2" id="KW-0482">Metalloprotease</keyword>
<evidence type="ECO:0000313" key="3">
    <source>
        <dbReference type="Proteomes" id="UP000657421"/>
    </source>
</evidence>
<organism evidence="2 3">
    <name type="scientific">Jingyaoa shaoxingensis</name>
    <dbReference type="NCBI Taxonomy" id="2763671"/>
    <lineage>
        <taxon>Bacteria</taxon>
        <taxon>Bacillati</taxon>
        <taxon>Bacillota</taxon>
        <taxon>Clostridia</taxon>
        <taxon>Lachnospirales</taxon>
        <taxon>Lachnospiraceae</taxon>
        <taxon>Jingyaoa</taxon>
    </lineage>
</organism>
<dbReference type="Proteomes" id="UP000657421">
    <property type="component" value="Unassembled WGS sequence"/>
</dbReference>
<dbReference type="InterPro" id="IPR026898">
    <property type="entry name" value="PrsW"/>
</dbReference>
<dbReference type="GO" id="GO:0008237">
    <property type="term" value="F:metallopeptidase activity"/>
    <property type="evidence" value="ECO:0007669"/>
    <property type="project" value="UniProtKB-KW"/>
</dbReference>
<dbReference type="PANTHER" id="PTHR36844">
    <property type="entry name" value="PROTEASE PRSW"/>
    <property type="match status" value="1"/>
</dbReference>
<feature type="transmembrane region" description="Helical" evidence="1">
    <location>
        <begin position="156"/>
        <end position="176"/>
    </location>
</feature>
<keyword evidence="1" id="KW-1133">Transmembrane helix</keyword>
<feature type="transmembrane region" description="Helical" evidence="1">
    <location>
        <begin position="92"/>
        <end position="111"/>
    </location>
</feature>